<dbReference type="AlphaFoldDB" id="A0A238U8M8"/>
<reference evidence="2 3" key="1">
    <citation type="submission" date="2017-07" db="EMBL/GenBank/DDBJ databases">
        <authorList>
            <person name="Sun Z.S."/>
            <person name="Albrecht U."/>
            <person name="Echele G."/>
            <person name="Lee C.C."/>
        </authorList>
    </citation>
    <scope>NUCLEOTIDE SEQUENCE [LARGE SCALE GENOMIC DNA]</scope>
    <source>
        <strain evidence="3">type strain: KCTC 22618</strain>
    </source>
</reference>
<protein>
    <recommendedName>
        <fullName evidence="1">PrcB C-terminal domain-containing protein</fullName>
    </recommendedName>
</protein>
<keyword evidence="3" id="KW-1185">Reference proteome</keyword>
<evidence type="ECO:0000259" key="1">
    <source>
        <dbReference type="Pfam" id="PF14343"/>
    </source>
</evidence>
<evidence type="ECO:0000313" key="2">
    <source>
        <dbReference type="EMBL" id="SNR15405.1"/>
    </source>
</evidence>
<name>A0A238U8M8_9FLAO</name>
<feature type="domain" description="PrcB C-terminal" evidence="1">
    <location>
        <begin position="87"/>
        <end position="143"/>
    </location>
</feature>
<sequence length="154" mass="17201">MKLFSLIISIFFYLSCSPKTTNSIDVQQIMKSLYEGSLTGAGGEGFKKENLVIQTVEEWKAFLTKLDSTNKVSGEFDTNIDFSKKSVIVAIDSVRNTTGFTIKINEVSHKRKTLEIVINHKGPKPTDMVGMAITQPIHIVTINKTDKNIVFVEE</sequence>
<dbReference type="OrthoDB" id="1447404at2"/>
<dbReference type="Pfam" id="PF14343">
    <property type="entry name" value="PrcB_C"/>
    <property type="match status" value="1"/>
</dbReference>
<dbReference type="KEGG" id="tje:TJEJU_1685"/>
<accession>A0A238U8M8</accession>
<organism evidence="2 3">
    <name type="scientific">Tenacibaculum jejuense</name>
    <dbReference type="NCBI Taxonomy" id="584609"/>
    <lineage>
        <taxon>Bacteria</taxon>
        <taxon>Pseudomonadati</taxon>
        <taxon>Bacteroidota</taxon>
        <taxon>Flavobacteriia</taxon>
        <taxon>Flavobacteriales</taxon>
        <taxon>Flavobacteriaceae</taxon>
        <taxon>Tenacibaculum</taxon>
    </lineage>
</organism>
<proteinExistence type="predicted"/>
<evidence type="ECO:0000313" key="3">
    <source>
        <dbReference type="Proteomes" id="UP000215214"/>
    </source>
</evidence>
<dbReference type="EMBL" id="LT899436">
    <property type="protein sequence ID" value="SNR15405.1"/>
    <property type="molecule type" value="Genomic_DNA"/>
</dbReference>
<dbReference type="InterPro" id="IPR025748">
    <property type="entry name" value="PrcB_C_dom"/>
</dbReference>
<dbReference type="RefSeq" id="WP_095071099.1">
    <property type="nucleotide sequence ID" value="NZ_LT899436.1"/>
</dbReference>
<dbReference type="Proteomes" id="UP000215214">
    <property type="component" value="Chromosome TJEJU"/>
</dbReference>
<gene>
    <name evidence="2" type="ORF">TJEJU_1685</name>
</gene>